<gene>
    <name evidence="1" type="ORF">NCTC5050_06029</name>
</gene>
<dbReference type="Proteomes" id="UP000255382">
    <property type="component" value="Unassembled WGS sequence"/>
</dbReference>
<protein>
    <submittedName>
        <fullName evidence="1">Uncharacterized protein</fullName>
    </submittedName>
</protein>
<organism evidence="1 2">
    <name type="scientific">Klebsiella pneumoniae subsp. ozaenae</name>
    <dbReference type="NCBI Taxonomy" id="574"/>
    <lineage>
        <taxon>Bacteria</taxon>
        <taxon>Pseudomonadati</taxon>
        <taxon>Pseudomonadota</taxon>
        <taxon>Gammaproteobacteria</taxon>
        <taxon>Enterobacterales</taxon>
        <taxon>Enterobacteriaceae</taxon>
        <taxon>Klebsiella/Raoultella group</taxon>
        <taxon>Klebsiella</taxon>
        <taxon>Klebsiella pneumoniae complex</taxon>
    </lineage>
</organism>
<accession>A0A378BWK3</accession>
<name>A0A378BWK3_KLEPO</name>
<dbReference type="AlphaFoldDB" id="A0A378BWK3"/>
<evidence type="ECO:0000313" key="2">
    <source>
        <dbReference type="Proteomes" id="UP000255382"/>
    </source>
</evidence>
<dbReference type="EMBL" id="UGLZ01000005">
    <property type="protein sequence ID" value="STV55635.1"/>
    <property type="molecule type" value="Genomic_DNA"/>
</dbReference>
<keyword evidence="2" id="KW-1185">Reference proteome</keyword>
<reference evidence="1 2" key="1">
    <citation type="submission" date="2018-06" db="EMBL/GenBank/DDBJ databases">
        <authorList>
            <consortium name="Pathogen Informatics"/>
            <person name="Doyle S."/>
        </authorList>
    </citation>
    <scope>NUCLEOTIDE SEQUENCE [LARGE SCALE GENOMIC DNA]</scope>
    <source>
        <strain evidence="1 2">NCTC5050</strain>
    </source>
</reference>
<evidence type="ECO:0000313" key="1">
    <source>
        <dbReference type="EMBL" id="STV55635.1"/>
    </source>
</evidence>
<sequence length="95" mass="10662">MRLGAGGALLLHQRLIEPFSELSKTLQPQATADGKQAVMQILAVCLPAFLFAIRGDKVAIHAIEILFAQPFEANVKRIFHHRQRRLRHAEAQALR</sequence>
<proteinExistence type="predicted"/>